<dbReference type="InterPro" id="IPR051043">
    <property type="entry name" value="Sulfatase_Mod_Factor_Kinase"/>
</dbReference>
<keyword evidence="3" id="KW-1185">Reference proteome</keyword>
<name>A0ABP1EE83_9FLAO</name>
<dbReference type="PANTHER" id="PTHR23150">
    <property type="entry name" value="SULFATASE MODIFYING FACTOR 1, 2"/>
    <property type="match status" value="1"/>
</dbReference>
<dbReference type="InterPro" id="IPR016187">
    <property type="entry name" value="CTDL_fold"/>
</dbReference>
<dbReference type="SUPFAM" id="SSF56436">
    <property type="entry name" value="C-type lectin-like"/>
    <property type="match status" value="1"/>
</dbReference>
<dbReference type="Pfam" id="PF03781">
    <property type="entry name" value="FGE-sulfatase"/>
    <property type="match status" value="1"/>
</dbReference>
<dbReference type="PANTHER" id="PTHR23150:SF19">
    <property type="entry name" value="FORMYLGLYCINE-GENERATING ENZYME"/>
    <property type="match status" value="1"/>
</dbReference>
<dbReference type="Proteomes" id="UP001497514">
    <property type="component" value="Chromosome"/>
</dbReference>
<evidence type="ECO:0000313" key="2">
    <source>
        <dbReference type="EMBL" id="CAL2075712.1"/>
    </source>
</evidence>
<feature type="domain" description="Sulfatase-modifying factor enzyme-like" evidence="1">
    <location>
        <begin position="31"/>
        <end position="280"/>
    </location>
</feature>
<dbReference type="PROSITE" id="PS51257">
    <property type="entry name" value="PROKAR_LIPOPROTEIN"/>
    <property type="match status" value="1"/>
</dbReference>
<dbReference type="InterPro" id="IPR042095">
    <property type="entry name" value="SUMF_sf"/>
</dbReference>
<reference evidence="2 3" key="1">
    <citation type="submission" date="2024-05" db="EMBL/GenBank/DDBJ databases">
        <authorList>
            <person name="Duchaud E."/>
        </authorList>
    </citation>
    <scope>NUCLEOTIDE SEQUENCE [LARGE SCALE GENOMIC DNA]</scope>
    <source>
        <strain evidence="2">Ena-SAMPLE-TAB-13-05-2024-13:56:06:370-140309</strain>
    </source>
</reference>
<organism evidence="2 3">
    <name type="scientific">Tenacibaculum dicentrarchi</name>
    <dbReference type="NCBI Taxonomy" id="669041"/>
    <lineage>
        <taxon>Bacteria</taxon>
        <taxon>Pseudomonadati</taxon>
        <taxon>Bacteroidota</taxon>
        <taxon>Flavobacteriia</taxon>
        <taxon>Flavobacteriales</taxon>
        <taxon>Flavobacteriaceae</taxon>
        <taxon>Tenacibaculum</taxon>
    </lineage>
</organism>
<sequence length="284" mass="31692">MNIVLKIVAVTAILFTSCSEENTGKEQPKIDSVLVEGGSFLMGRKKDDNKPVENWELDEFPEHKVSVATFYMGTYEVTNAQYAAFLNEKGNQIEGQDNQGNATTWLNIERKECQIEQIDGTFKVKEGAEKLPVVVVTWYGSRAYSDWVGGRLPTEAEWEYAAKGGAKTNDYLYAGSNNLDEVAWFRDNSKVDAHPVGQKTPNELGIYDMSGNVTEWCQDKWYNQGYIGTPTDGSAMLGGEDDNRIIRGGNFHFGEHLCQVFSRLGYPRSASGSLSGFRVAYDKK</sequence>
<proteinExistence type="predicted"/>
<evidence type="ECO:0000259" key="1">
    <source>
        <dbReference type="Pfam" id="PF03781"/>
    </source>
</evidence>
<accession>A0ABP1EE83</accession>
<dbReference type="EMBL" id="OZ038524">
    <property type="protein sequence ID" value="CAL2075712.1"/>
    <property type="molecule type" value="Genomic_DNA"/>
</dbReference>
<protein>
    <recommendedName>
        <fullName evidence="1">Sulfatase-modifying factor enzyme-like domain-containing protein</fullName>
    </recommendedName>
</protein>
<dbReference type="Gene3D" id="3.90.1580.10">
    <property type="entry name" value="paralog of FGE (formylglycine-generating enzyme)"/>
    <property type="match status" value="1"/>
</dbReference>
<evidence type="ECO:0000313" key="3">
    <source>
        <dbReference type="Proteomes" id="UP001497514"/>
    </source>
</evidence>
<dbReference type="InterPro" id="IPR005532">
    <property type="entry name" value="SUMF_dom"/>
</dbReference>
<dbReference type="RefSeq" id="WP_101902086.1">
    <property type="nucleotide sequence ID" value="NZ_JBFKZT010000004.1"/>
</dbReference>
<gene>
    <name evidence="2" type="ORF">TD3509T_0171</name>
</gene>